<dbReference type="EMBL" id="RKOR01000001">
    <property type="protein sequence ID" value="ROY54093.1"/>
    <property type="molecule type" value="Genomic_DNA"/>
</dbReference>
<evidence type="ECO:0000256" key="5">
    <source>
        <dbReference type="ARBA" id="ARBA00022944"/>
    </source>
</evidence>
<keyword evidence="5" id="KW-0777">Teichoic acid biosynthesis</keyword>
<keyword evidence="4" id="KW-0808">Transferase</keyword>
<keyword evidence="6" id="KW-0472">Membrane</keyword>
<dbReference type="InterPro" id="IPR043148">
    <property type="entry name" value="TagF_C"/>
</dbReference>
<sequence length="380" mass="45055">MKNIKKFFSRNIFPFFIKILPIQKNLIVFSSFGGRNYSGNPRVISERIHEKNLNYRIIWLIKKEAVITDLPDYVKRIDTDSFLATFYLYTAKYWIDDSRKTIKYVKRKKQFYFQTWHGTPLKKIEFDAKDKLPKRYLAYAKKDSESITYLLSGNRYSSEKYVSAFNIDPSKILEVGTPRNDKLASSKEKVPNLKKKRINILFAPTFRNNIKDNGITQLEWIGVDNLRKFFKEQRQELNFMTKFHPNVHRKLATDSKSIEYMKKHQITLINDGIPLEILFEEIDVLITDYSSIFFDFALTKKPIILFNYDEKEYSLERGFYIQLSELPILSVQNSYDLVDIFKKQREKLLESSQELLDYIGNYETGASTEKVIELIERDIM</sequence>
<evidence type="ECO:0000256" key="4">
    <source>
        <dbReference type="ARBA" id="ARBA00022679"/>
    </source>
</evidence>
<comment type="subcellular location">
    <subcellularLocation>
        <location evidence="1">Cell membrane</location>
        <topology evidence="1">Peripheral membrane protein</topology>
    </subcellularLocation>
</comment>
<evidence type="ECO:0000313" key="8">
    <source>
        <dbReference type="Proteomes" id="UP000275941"/>
    </source>
</evidence>
<dbReference type="SUPFAM" id="SSF53756">
    <property type="entry name" value="UDP-Glycosyltransferase/glycogen phosphorylase"/>
    <property type="match status" value="1"/>
</dbReference>
<dbReference type="OrthoDB" id="9811865at2"/>
<evidence type="ECO:0000256" key="3">
    <source>
        <dbReference type="ARBA" id="ARBA00022475"/>
    </source>
</evidence>
<evidence type="ECO:0000256" key="1">
    <source>
        <dbReference type="ARBA" id="ARBA00004202"/>
    </source>
</evidence>
<comment type="caution">
    <text evidence="7">The sequence shown here is derived from an EMBL/GenBank/DDBJ whole genome shotgun (WGS) entry which is preliminary data.</text>
</comment>
<dbReference type="Pfam" id="PF04464">
    <property type="entry name" value="Glyphos_transf"/>
    <property type="match status" value="1"/>
</dbReference>
<dbReference type="InterPro" id="IPR007554">
    <property type="entry name" value="Glycerophosphate_synth"/>
</dbReference>
<dbReference type="InterPro" id="IPR043149">
    <property type="entry name" value="TagF_N"/>
</dbReference>
<dbReference type="GO" id="GO:0047355">
    <property type="term" value="F:CDP-glycerol glycerophosphotransferase activity"/>
    <property type="evidence" value="ECO:0007669"/>
    <property type="project" value="InterPro"/>
</dbReference>
<evidence type="ECO:0000313" key="7">
    <source>
        <dbReference type="EMBL" id="ROY54093.1"/>
    </source>
</evidence>
<protein>
    <submittedName>
        <fullName evidence="7">Teichoic acid biosynthesis protein F</fullName>
    </submittedName>
</protein>
<dbReference type="PANTHER" id="PTHR37316:SF3">
    <property type="entry name" value="TEICHOIC ACID GLYCEROL-PHOSPHATE TRANSFERASE"/>
    <property type="match status" value="1"/>
</dbReference>
<dbReference type="Gene3D" id="3.40.50.12580">
    <property type="match status" value="1"/>
</dbReference>
<evidence type="ECO:0000256" key="6">
    <source>
        <dbReference type="ARBA" id="ARBA00023136"/>
    </source>
</evidence>
<keyword evidence="3" id="KW-1003">Cell membrane</keyword>
<gene>
    <name evidence="7" type="ORF">EGW70_00430</name>
</gene>
<proteinExistence type="inferred from homology"/>
<organism evidence="7 8">
    <name type="scientific">Enterococcus faecalis</name>
    <name type="common">Streptococcus faecalis</name>
    <dbReference type="NCBI Taxonomy" id="1351"/>
    <lineage>
        <taxon>Bacteria</taxon>
        <taxon>Bacillati</taxon>
        <taxon>Bacillota</taxon>
        <taxon>Bacilli</taxon>
        <taxon>Lactobacillales</taxon>
        <taxon>Enterococcaceae</taxon>
        <taxon>Enterococcus</taxon>
    </lineage>
</organism>
<dbReference type="GO" id="GO:0019350">
    <property type="term" value="P:teichoic acid biosynthetic process"/>
    <property type="evidence" value="ECO:0007669"/>
    <property type="project" value="UniProtKB-KW"/>
</dbReference>
<dbReference type="GO" id="GO:0005886">
    <property type="term" value="C:plasma membrane"/>
    <property type="evidence" value="ECO:0007669"/>
    <property type="project" value="UniProtKB-SubCell"/>
</dbReference>
<dbReference type="AlphaFoldDB" id="A0A3N3SEH1"/>
<reference evidence="7 8" key="1">
    <citation type="submission" date="2018-10" db="EMBL/GenBank/DDBJ databases">
        <title>Genotypes and phenotypes of Enterococci isolated from broiler chickens.</title>
        <authorList>
            <person name="Muhammad A.R."/>
            <person name="Diarra M.S."/>
        </authorList>
    </citation>
    <scope>NUCLEOTIDE SEQUENCE [LARGE SCALE GENOMIC DNA]</scope>
    <source>
        <strain evidence="7 8">P7 C A21</strain>
    </source>
</reference>
<dbReference type="InterPro" id="IPR051612">
    <property type="entry name" value="Teichoic_Acid_Biosynth"/>
</dbReference>
<evidence type="ECO:0000256" key="2">
    <source>
        <dbReference type="ARBA" id="ARBA00010488"/>
    </source>
</evidence>
<dbReference type="PANTHER" id="PTHR37316">
    <property type="entry name" value="TEICHOIC ACID GLYCEROL-PHOSPHATE PRIMASE"/>
    <property type="match status" value="1"/>
</dbReference>
<accession>A0A3N3SEH1</accession>
<dbReference type="Gene3D" id="3.40.50.11820">
    <property type="match status" value="1"/>
</dbReference>
<name>A0A3N3SEH1_ENTFL</name>
<dbReference type="Proteomes" id="UP000275941">
    <property type="component" value="Unassembled WGS sequence"/>
</dbReference>
<comment type="similarity">
    <text evidence="2">Belongs to the CDP-glycerol glycerophosphotransferase family.</text>
</comment>